<organism evidence="4 5">
    <name type="scientific">Gallibacterium genomosp. 3</name>
    <dbReference type="NCBI Taxonomy" id="505345"/>
    <lineage>
        <taxon>Bacteria</taxon>
        <taxon>Pseudomonadati</taxon>
        <taxon>Pseudomonadota</taxon>
        <taxon>Gammaproteobacteria</taxon>
        <taxon>Pasteurellales</taxon>
        <taxon>Pasteurellaceae</taxon>
        <taxon>Gallibacterium</taxon>
    </lineage>
</organism>
<evidence type="ECO:0000313" key="5">
    <source>
        <dbReference type="Proteomes" id="UP000092626"/>
    </source>
</evidence>
<gene>
    <name evidence="4" type="ORF">QV06_04185</name>
</gene>
<dbReference type="Pfam" id="PF01648">
    <property type="entry name" value="ACPS"/>
    <property type="match status" value="1"/>
</dbReference>
<comment type="caution">
    <text evidence="4">The sequence shown here is derived from an EMBL/GenBank/DDBJ whole genome shotgun (WGS) entry which is preliminary data.</text>
</comment>
<dbReference type="EMBL" id="JTJR01000015">
    <property type="protein sequence ID" value="OBX05044.1"/>
    <property type="molecule type" value="Genomic_DNA"/>
</dbReference>
<evidence type="ECO:0000256" key="2">
    <source>
        <dbReference type="ARBA" id="ARBA00022679"/>
    </source>
</evidence>
<keyword evidence="2" id="KW-0808">Transferase</keyword>
<dbReference type="SUPFAM" id="SSF56214">
    <property type="entry name" value="4'-phosphopantetheinyl transferase"/>
    <property type="match status" value="2"/>
</dbReference>
<dbReference type="AlphaFoldDB" id="A0A1A7PSM6"/>
<dbReference type="InterPro" id="IPR037143">
    <property type="entry name" value="4-PPantetheinyl_Trfase_dom_sf"/>
</dbReference>
<dbReference type="Gene3D" id="3.90.470.20">
    <property type="entry name" value="4'-phosphopantetheinyl transferase domain"/>
    <property type="match status" value="2"/>
</dbReference>
<protein>
    <recommendedName>
        <fullName evidence="3">4'-phosphopantetheinyl transferase domain-containing protein</fullName>
    </recommendedName>
</protein>
<dbReference type="PANTHER" id="PTHR12215">
    <property type="entry name" value="PHOSPHOPANTETHEINE TRANSFERASE"/>
    <property type="match status" value="1"/>
</dbReference>
<comment type="similarity">
    <text evidence="1">Belongs to the P-Pant transferase superfamily. Gsp/Sfp/HetI/AcpT family.</text>
</comment>
<dbReference type="Proteomes" id="UP000092626">
    <property type="component" value="Unassembled WGS sequence"/>
</dbReference>
<feature type="domain" description="4'-phosphopantetheinyl transferase" evidence="3">
    <location>
        <begin position="73"/>
        <end position="174"/>
    </location>
</feature>
<accession>A0A1A7PSM6</accession>
<dbReference type="InterPro" id="IPR008278">
    <property type="entry name" value="4-PPantetheinyl_Trfase_dom"/>
</dbReference>
<sequence length="205" mass="24194">MPEQKQRQRQVAYFLLWQLLKQIGDERVFIQGITRGENGRPCLLNQMFDFNLSHSGDWVAVILAKRRQHQSVVAIDLEHPKKQRNLARLLAYYATEEELKWWQECQHPEPAFYLSWCAREAILKAKGRGIGAISKVMFEPTQQRFSTSDAPAGTLLFTSTLPFYLACYVEDYREEHCYCYQWDNHKLAQVITKFNRYLVVNWEQA</sequence>
<dbReference type="GO" id="GO:0000287">
    <property type="term" value="F:magnesium ion binding"/>
    <property type="evidence" value="ECO:0007669"/>
    <property type="project" value="InterPro"/>
</dbReference>
<dbReference type="GO" id="GO:0008897">
    <property type="term" value="F:holo-[acyl-carrier-protein] synthase activity"/>
    <property type="evidence" value="ECO:0007669"/>
    <property type="project" value="InterPro"/>
</dbReference>
<evidence type="ECO:0000313" key="4">
    <source>
        <dbReference type="EMBL" id="OBX05044.1"/>
    </source>
</evidence>
<dbReference type="PANTHER" id="PTHR12215:SF10">
    <property type="entry name" value="L-AMINOADIPATE-SEMIALDEHYDE DEHYDROGENASE-PHOSPHOPANTETHEINYL TRANSFERASE"/>
    <property type="match status" value="1"/>
</dbReference>
<dbReference type="PATRIC" id="fig|505345.6.peg.860"/>
<proteinExistence type="inferred from homology"/>
<dbReference type="GO" id="GO:0005829">
    <property type="term" value="C:cytosol"/>
    <property type="evidence" value="ECO:0007669"/>
    <property type="project" value="TreeGrafter"/>
</dbReference>
<reference evidence="4 5" key="1">
    <citation type="submission" date="2014-11" db="EMBL/GenBank/DDBJ databases">
        <title>Pan-genome of Gallibacterium spp.</title>
        <authorList>
            <person name="Kudirkiene E."/>
            <person name="Bojesen A.M."/>
        </authorList>
    </citation>
    <scope>NUCLEOTIDE SEQUENCE [LARGE SCALE GENOMIC DNA]</scope>
    <source>
        <strain evidence="4 5">59/S3/89</strain>
    </source>
</reference>
<evidence type="ECO:0000259" key="3">
    <source>
        <dbReference type="Pfam" id="PF01648"/>
    </source>
</evidence>
<dbReference type="GO" id="GO:0019878">
    <property type="term" value="P:lysine biosynthetic process via aminoadipic acid"/>
    <property type="evidence" value="ECO:0007669"/>
    <property type="project" value="TreeGrafter"/>
</dbReference>
<dbReference type="InterPro" id="IPR050559">
    <property type="entry name" value="P-Pant_transferase_sf"/>
</dbReference>
<dbReference type="STRING" id="505345.QV06_04185"/>
<evidence type="ECO:0000256" key="1">
    <source>
        <dbReference type="ARBA" id="ARBA00010990"/>
    </source>
</evidence>
<name>A0A1A7PSM6_9PAST</name>